<feature type="domain" description="Peptidase M13 N-terminal" evidence="9">
    <location>
        <begin position="33"/>
        <end position="417"/>
    </location>
</feature>
<evidence type="ECO:0000256" key="6">
    <source>
        <dbReference type="ARBA" id="ARBA00022833"/>
    </source>
</evidence>
<dbReference type="SUPFAM" id="SSF55486">
    <property type="entry name" value="Metalloproteases ('zincins'), catalytic domain"/>
    <property type="match status" value="1"/>
</dbReference>
<dbReference type="PROSITE" id="PS51885">
    <property type="entry name" value="NEPRILYSIN"/>
    <property type="match status" value="1"/>
</dbReference>
<dbReference type="PRINTS" id="PR00786">
    <property type="entry name" value="NEPRILYSIN"/>
</dbReference>
<dbReference type="EMBL" id="JAWHQM010000044">
    <property type="protein sequence ID" value="KAK5634794.1"/>
    <property type="molecule type" value="Genomic_DNA"/>
</dbReference>
<reference evidence="10 11" key="1">
    <citation type="submission" date="2023-10" db="EMBL/GenBank/DDBJ databases">
        <title>Draft genome sequence of Xylaria bambusicola isolate GMP-LS, the root and basal stem rot pathogen of sugarcane in Indonesia.</title>
        <authorList>
            <person name="Selvaraj P."/>
            <person name="Muralishankar V."/>
            <person name="Muruganantham S."/>
            <person name="Sp S."/>
            <person name="Haryani S."/>
            <person name="Lau K.J.X."/>
            <person name="Naqvi N.I."/>
        </authorList>
    </citation>
    <scope>NUCLEOTIDE SEQUENCE [LARGE SCALE GENOMIC DNA]</scope>
    <source>
        <strain evidence="10">GMP-LS</strain>
    </source>
</reference>
<keyword evidence="3" id="KW-0645">Protease</keyword>
<evidence type="ECO:0000259" key="8">
    <source>
        <dbReference type="Pfam" id="PF01431"/>
    </source>
</evidence>
<dbReference type="PANTHER" id="PTHR11733:SF167">
    <property type="entry name" value="FI17812P1-RELATED"/>
    <property type="match status" value="1"/>
</dbReference>
<keyword evidence="6" id="KW-0862">Zinc</keyword>
<evidence type="ECO:0000256" key="5">
    <source>
        <dbReference type="ARBA" id="ARBA00022801"/>
    </source>
</evidence>
<dbReference type="InterPro" id="IPR024079">
    <property type="entry name" value="MetalloPept_cat_dom_sf"/>
</dbReference>
<gene>
    <name evidence="10" type="ORF">RRF57_010507</name>
</gene>
<evidence type="ECO:0000256" key="1">
    <source>
        <dbReference type="ARBA" id="ARBA00001947"/>
    </source>
</evidence>
<comment type="cofactor">
    <cofactor evidence="1">
        <name>Zn(2+)</name>
        <dbReference type="ChEBI" id="CHEBI:29105"/>
    </cofactor>
</comment>
<dbReference type="Gene3D" id="1.10.1380.10">
    <property type="entry name" value="Neutral endopeptidase , domain2"/>
    <property type="match status" value="1"/>
</dbReference>
<evidence type="ECO:0000313" key="10">
    <source>
        <dbReference type="EMBL" id="KAK5634794.1"/>
    </source>
</evidence>
<keyword evidence="7" id="KW-0482">Metalloprotease</keyword>
<dbReference type="InterPro" id="IPR018497">
    <property type="entry name" value="Peptidase_M13_C"/>
</dbReference>
<dbReference type="PANTHER" id="PTHR11733">
    <property type="entry name" value="ZINC METALLOPROTEASE FAMILY M13 NEPRILYSIN-RELATED"/>
    <property type="match status" value="1"/>
</dbReference>
<dbReference type="Pfam" id="PF05649">
    <property type="entry name" value="Peptidase_M13_N"/>
    <property type="match status" value="1"/>
</dbReference>
<keyword evidence="5" id="KW-0378">Hydrolase</keyword>
<sequence length="690" mass="75620">MTNTSGLCTTPACVQAAARILTSMHPEYNSIDPCTNFDAYVCGGYAEDHPFEVTDTLTEIQNQNKDVIVQLLTHPYNPQSDATSDDEDVFNMVAGDFAACLNVETIEKNGLAGVPDIIVQVQKLFPVEDYASNKTLEGDYEKWADTVAYLNSVGAAVFGDFGTVVDVQNPESMIPAFNLVSPTADKPIPSTYDISALATQGNVTTIEALIEVLIPQAVKQGVSKQLATGLLTFSTQLAGVFGTALAGSTGLDLDDLLYYTTTVEEAANAAPAMGFKEVIERRAPEGYLVKRMQLQVPDVWTNVSTLVSQTSTATLQTVLIFSAYGNYASYVAGSVDPTADRVDTCADYLDTSIAWMTSKLFVEQEYDDEDRTAVATLMNNLLASFGERAKNVPWIDDDTKKLVRVKLDDMALRVGYPMDTPDALNATDLKAYYDGVKITGSYFSNVLSIRKWYSELQWKALSFPVDKTTWPNYGVHSWIANARQWRERNTAIVPAGISQFPLFDSKAPKYLSYGGLGVVAGHEVTHGFDSVGRHFDQTGRLQDWWSKSSADAFDNKTQCFIEQYSKVPVIGFDGVTAKSDKNETIYVDGVNTLAENIADAGGLVTSYDIWKKLDNACPEKGLPGLEQFTKDQLFFIAYGQVWCSRLTPAQAAIPNAHAPPFARTRIAPQNSAAFLETFNCKKKEPTCALW</sequence>
<name>A0AAN7UV43_9PEZI</name>
<feature type="domain" description="Peptidase M13 C-terminal" evidence="8">
    <location>
        <begin position="487"/>
        <end position="685"/>
    </location>
</feature>
<evidence type="ECO:0000259" key="9">
    <source>
        <dbReference type="Pfam" id="PF05649"/>
    </source>
</evidence>
<dbReference type="Gene3D" id="3.40.390.10">
    <property type="entry name" value="Collagenase (Catalytic Domain)"/>
    <property type="match status" value="1"/>
</dbReference>
<evidence type="ECO:0000256" key="2">
    <source>
        <dbReference type="ARBA" id="ARBA00007357"/>
    </source>
</evidence>
<dbReference type="Proteomes" id="UP001305414">
    <property type="component" value="Unassembled WGS sequence"/>
</dbReference>
<accession>A0AAN7UV43</accession>
<dbReference type="GO" id="GO:0005886">
    <property type="term" value="C:plasma membrane"/>
    <property type="evidence" value="ECO:0007669"/>
    <property type="project" value="TreeGrafter"/>
</dbReference>
<protein>
    <recommendedName>
        <fullName evidence="12">Endothelin-converting enzyme 1</fullName>
    </recommendedName>
</protein>
<dbReference type="InterPro" id="IPR042089">
    <property type="entry name" value="Peptidase_M13_dom_2"/>
</dbReference>
<evidence type="ECO:0008006" key="12">
    <source>
        <dbReference type="Google" id="ProtNLM"/>
    </source>
</evidence>
<keyword evidence="11" id="KW-1185">Reference proteome</keyword>
<dbReference type="AlphaFoldDB" id="A0AAN7UV43"/>
<dbReference type="GO" id="GO:0016485">
    <property type="term" value="P:protein processing"/>
    <property type="evidence" value="ECO:0007669"/>
    <property type="project" value="TreeGrafter"/>
</dbReference>
<evidence type="ECO:0000313" key="11">
    <source>
        <dbReference type="Proteomes" id="UP001305414"/>
    </source>
</evidence>
<proteinExistence type="inferred from homology"/>
<dbReference type="InterPro" id="IPR000718">
    <property type="entry name" value="Peptidase_M13"/>
</dbReference>
<evidence type="ECO:0000256" key="4">
    <source>
        <dbReference type="ARBA" id="ARBA00022723"/>
    </source>
</evidence>
<keyword evidence="4" id="KW-0479">Metal-binding</keyword>
<organism evidence="10 11">
    <name type="scientific">Xylaria bambusicola</name>
    <dbReference type="NCBI Taxonomy" id="326684"/>
    <lineage>
        <taxon>Eukaryota</taxon>
        <taxon>Fungi</taxon>
        <taxon>Dikarya</taxon>
        <taxon>Ascomycota</taxon>
        <taxon>Pezizomycotina</taxon>
        <taxon>Sordariomycetes</taxon>
        <taxon>Xylariomycetidae</taxon>
        <taxon>Xylariales</taxon>
        <taxon>Xylariaceae</taxon>
        <taxon>Xylaria</taxon>
    </lineage>
</organism>
<comment type="similarity">
    <text evidence="2">Belongs to the peptidase M13 family.</text>
</comment>
<dbReference type="CDD" id="cd08662">
    <property type="entry name" value="M13"/>
    <property type="match status" value="1"/>
</dbReference>
<evidence type="ECO:0000256" key="7">
    <source>
        <dbReference type="ARBA" id="ARBA00023049"/>
    </source>
</evidence>
<dbReference type="Pfam" id="PF01431">
    <property type="entry name" value="Peptidase_M13"/>
    <property type="match status" value="1"/>
</dbReference>
<dbReference type="InterPro" id="IPR008753">
    <property type="entry name" value="Peptidase_M13_N"/>
</dbReference>
<evidence type="ECO:0000256" key="3">
    <source>
        <dbReference type="ARBA" id="ARBA00022670"/>
    </source>
</evidence>
<dbReference type="GO" id="GO:0046872">
    <property type="term" value="F:metal ion binding"/>
    <property type="evidence" value="ECO:0007669"/>
    <property type="project" value="UniProtKB-KW"/>
</dbReference>
<comment type="caution">
    <text evidence="10">The sequence shown here is derived from an EMBL/GenBank/DDBJ whole genome shotgun (WGS) entry which is preliminary data.</text>
</comment>
<dbReference type="GO" id="GO:0004222">
    <property type="term" value="F:metalloendopeptidase activity"/>
    <property type="evidence" value="ECO:0007669"/>
    <property type="project" value="InterPro"/>
</dbReference>